<dbReference type="EMBL" id="AP014633">
    <property type="protein sequence ID" value="BAP57801.1"/>
    <property type="molecule type" value="Genomic_DNA"/>
</dbReference>
<dbReference type="OrthoDB" id="5623591at2"/>
<dbReference type="STRING" id="40754.THII_3504"/>
<gene>
    <name evidence="4" type="ORF">THII_3504</name>
</gene>
<keyword evidence="2" id="KW-0677">Repeat</keyword>
<dbReference type="PROSITE" id="PS00678">
    <property type="entry name" value="WD_REPEATS_1"/>
    <property type="match status" value="11"/>
</dbReference>
<keyword evidence="5" id="KW-1185">Reference proteome</keyword>
<dbReference type="PANTHER" id="PTHR19848:SF8">
    <property type="entry name" value="F-BOX AND WD REPEAT DOMAIN CONTAINING 7"/>
    <property type="match status" value="1"/>
</dbReference>
<dbReference type="InterPro" id="IPR015943">
    <property type="entry name" value="WD40/YVTN_repeat-like_dom_sf"/>
</dbReference>
<dbReference type="InterPro" id="IPR049052">
    <property type="entry name" value="nSTAND1"/>
</dbReference>
<feature type="domain" description="Novel STAND NTPase 1" evidence="3">
    <location>
        <begin position="208"/>
        <end position="592"/>
    </location>
</feature>
<dbReference type="HOGENOM" id="CLU_002352_0_2_6"/>
<reference evidence="4 5" key="1">
    <citation type="journal article" date="2014" name="ISME J.">
        <title>Ecophysiology of Thioploca ingrica as revealed by the complete genome sequence supplemented with proteomic evidence.</title>
        <authorList>
            <person name="Kojima H."/>
            <person name="Ogura Y."/>
            <person name="Yamamoto N."/>
            <person name="Togashi T."/>
            <person name="Mori H."/>
            <person name="Watanabe T."/>
            <person name="Nemoto F."/>
            <person name="Kurokawa K."/>
            <person name="Hayashi T."/>
            <person name="Fukui M."/>
        </authorList>
    </citation>
    <scope>NUCLEOTIDE SEQUENCE [LARGE SCALE GENOMIC DNA]</scope>
</reference>
<evidence type="ECO:0000313" key="5">
    <source>
        <dbReference type="Proteomes" id="UP000031623"/>
    </source>
</evidence>
<dbReference type="Gene3D" id="2.130.10.10">
    <property type="entry name" value="YVTN repeat-like/Quinoprotein amine dehydrogenase"/>
    <property type="match status" value="6"/>
</dbReference>
<dbReference type="InterPro" id="IPR036322">
    <property type="entry name" value="WD40_repeat_dom_sf"/>
</dbReference>
<protein>
    <submittedName>
        <fullName evidence="4">WD40 repeat-containing protein</fullName>
    </submittedName>
</protein>
<dbReference type="Pfam" id="PF00400">
    <property type="entry name" value="WD40"/>
    <property type="match status" value="14"/>
</dbReference>
<accession>A0A090BW12</accession>
<evidence type="ECO:0000313" key="4">
    <source>
        <dbReference type="EMBL" id="BAP57801.1"/>
    </source>
</evidence>
<evidence type="ECO:0000259" key="3">
    <source>
        <dbReference type="Pfam" id="PF20703"/>
    </source>
</evidence>
<evidence type="ECO:0000256" key="2">
    <source>
        <dbReference type="ARBA" id="ARBA00022737"/>
    </source>
</evidence>
<dbReference type="InterPro" id="IPR001680">
    <property type="entry name" value="WD40_rpt"/>
</dbReference>
<dbReference type="SMART" id="SM00320">
    <property type="entry name" value="WD40"/>
    <property type="match status" value="14"/>
</dbReference>
<dbReference type="PANTHER" id="PTHR19848">
    <property type="entry name" value="WD40 REPEAT PROTEIN"/>
    <property type="match status" value="1"/>
</dbReference>
<organism evidence="4 5">
    <name type="scientific">Thioploca ingrica</name>
    <dbReference type="NCBI Taxonomy" id="40754"/>
    <lineage>
        <taxon>Bacteria</taxon>
        <taxon>Pseudomonadati</taxon>
        <taxon>Pseudomonadota</taxon>
        <taxon>Gammaproteobacteria</taxon>
        <taxon>Thiotrichales</taxon>
        <taxon>Thiotrichaceae</taxon>
        <taxon>Thioploca</taxon>
    </lineage>
</organism>
<dbReference type="InterPro" id="IPR020472">
    <property type="entry name" value="WD40_PAC1"/>
</dbReference>
<dbReference type="Proteomes" id="UP000031623">
    <property type="component" value="Chromosome"/>
</dbReference>
<evidence type="ECO:0000256" key="1">
    <source>
        <dbReference type="ARBA" id="ARBA00022574"/>
    </source>
</evidence>
<dbReference type="PRINTS" id="PR00320">
    <property type="entry name" value="GPROTEINBRPT"/>
</dbReference>
<dbReference type="InterPro" id="IPR019775">
    <property type="entry name" value="WD40_repeat_CS"/>
</dbReference>
<dbReference type="InterPro" id="IPR027417">
    <property type="entry name" value="P-loop_NTPase"/>
</dbReference>
<dbReference type="SUPFAM" id="SSF50978">
    <property type="entry name" value="WD40 repeat-like"/>
    <property type="match status" value="2"/>
</dbReference>
<dbReference type="CDD" id="cd00200">
    <property type="entry name" value="WD40"/>
    <property type="match status" value="2"/>
</dbReference>
<proteinExistence type="predicted"/>
<sequence>MSSISIPTVRILIASPNDVHDERQIATHFLSYLQEKLAAHLQLEISYDDPLPATDTSSSHLPYPPHFDLVMCIWWSQLGSPVLPHLTFAGGLPLRRPNGVVYESTAVATFEEALSAYESAAKPRLFTVFKTAPLNPDEQQFDIRLEQQQAVKTFRKKWFFNEQGESKRHYFQFQHIKEFERLLEQQLYPLLQQHFFPTQSPLRWTDSPFRGLQPFAPEHAPLLFGRDQAIADLFKRLQVWNFQANTPSFLLIMGPIGCGKSSLVGAGILPLLAKLNIPYQIFRPSVAITDMVAGLKAVIANLEPAATSASSSSPTPGKLAGILFIDQLEELFTLATLSNSVRHELIRLIDSLARRSLIGVMAALPSEFLPCLNEFPDMLELMAENRHYLLFPPTPVELQQIISAPAQLAGLQFENTENSALDKTLLQAVATVSNNLALLEFTLQALYEKRNENNCLTQAAYQQIGGLQGALAHYAEQFFSQLSEAEQQEWRELNRLLVTVEPTHFIAIASHPLAKEQLTTNEIRTELVNKLIAAQLLVVNEQAQPVVCYWPTALLLHWPRLQQWLTEERDLLRVRTRLATAATAWQSQERAPDLLLPDSLLLTEAEDLLWQWEDTLAEHEKAFLEASLVQRQQDLDTREEVSQRRERWQRRINIQLSLLLLVVLVVTIFISWRWWEIHQNIQINQQQKQSAFSRQISTQAVLTAYLPNPSNGYFNHALLLAAQAVQFQSTPETQANLLRVLQSNPQLEGYWYWPGETIHNLAFSPDGQRLAFANQDNSLILWDIGKKIPIGEPLLGHTDAITSLVFNPFSTQLMSASLDKTIRIWDLESPLPIGEPWQHKEIIRAMAISPDGTQLATGGDDKVIRLWQLPTRQPLGVPLQGHTDTINSIAFSPNGKRLASASADKTVRVWELPPATSAGLSLQGHTAAVQQVIFNPFGTRLASTSQDNTLIIWEIDQETPMGHRLPGPNTAIQQIAFSPDGKRLAGAGKDNTIRLWDVEKKQLLETPWQGHETAVRWLAFQPDNQHLISISEDNTLITWNLFPRQRLELALPRQFSGMNSVAFSQNGKWLAGASIDNTLVIWDIEQNQTIDSLPSGHTAEITSLAFSSNNRWLASASRDKTVRLWDMKQNLAVETPLQGHTDVINSIAFSPNGKWLASASDDKTIIIWDLATKAPLGQPLQGHTAAVQSVAFNPSSRWLASGGWDGNIILWQVKDQTQLGLPLQGHQDAVYSLAFSPNGKRLASASRDDTIRIWDIHKRTLIGQPLRGHSKDVTSIAFSPNGRWLASGSWDETIQLWDVDTQTKIGVLGGHSSFISKVTFNSNGQWLASVSLDKNVKLWEVNLSTWLNRACQIAGRSLTQTEWQRYFNNEPYQSTCAQYGYK</sequence>
<dbReference type="Pfam" id="PF20703">
    <property type="entry name" value="nSTAND1"/>
    <property type="match status" value="1"/>
</dbReference>
<dbReference type="SUPFAM" id="SSF52540">
    <property type="entry name" value="P-loop containing nucleoside triphosphate hydrolases"/>
    <property type="match status" value="1"/>
</dbReference>
<dbReference type="KEGG" id="tig:THII_3504"/>
<keyword evidence="1" id="KW-0853">WD repeat</keyword>
<name>A0A090BW12_9GAMM</name>